<keyword evidence="4 6" id="KW-0547">Nucleotide-binding</keyword>
<keyword evidence="5 6" id="KW-0067">ATP-binding</keyword>
<protein>
    <recommendedName>
        <fullName evidence="8">ATP-grasp domain-containing protein</fullName>
    </recommendedName>
</protein>
<keyword evidence="2" id="KW-0963">Cytoplasm</keyword>
<dbReference type="Gene3D" id="3.30.470.20">
    <property type="entry name" value="ATP-grasp fold, B domain"/>
    <property type="match status" value="1"/>
</dbReference>
<dbReference type="GO" id="GO:0005930">
    <property type="term" value="C:axoneme"/>
    <property type="evidence" value="ECO:0007669"/>
    <property type="project" value="TreeGrafter"/>
</dbReference>
<feature type="domain" description="ATP-grasp" evidence="8">
    <location>
        <begin position="588"/>
        <end position="633"/>
    </location>
</feature>
<dbReference type="InterPro" id="IPR051437">
    <property type="entry name" value="TTLL_monoglycylase"/>
</dbReference>
<evidence type="ECO:0000256" key="6">
    <source>
        <dbReference type="PROSITE-ProRule" id="PRU00409"/>
    </source>
</evidence>
<dbReference type="GO" id="GO:0005524">
    <property type="term" value="F:ATP binding"/>
    <property type="evidence" value="ECO:0007669"/>
    <property type="project" value="UniProtKB-UniRule"/>
</dbReference>
<comment type="caution">
    <text evidence="9">The sequence shown here is derived from an EMBL/GenBank/DDBJ whole genome shotgun (WGS) entry which is preliminary data.</text>
</comment>
<evidence type="ECO:0000256" key="3">
    <source>
        <dbReference type="ARBA" id="ARBA00022598"/>
    </source>
</evidence>
<comment type="subcellular location">
    <subcellularLocation>
        <location evidence="1">Cytoplasm</location>
    </subcellularLocation>
</comment>
<gene>
    <name evidence="9" type="ORF">DMN91_000148</name>
</gene>
<dbReference type="PANTHER" id="PTHR45870">
    <property type="entry name" value="TUBULIN MONOGLYCYLASE TTLL3"/>
    <property type="match status" value="1"/>
</dbReference>
<keyword evidence="3" id="KW-0436">Ligase</keyword>
<dbReference type="GO" id="GO:0046872">
    <property type="term" value="F:metal ion binding"/>
    <property type="evidence" value="ECO:0007669"/>
    <property type="project" value="InterPro"/>
</dbReference>
<dbReference type="GO" id="GO:0003341">
    <property type="term" value="P:cilium movement"/>
    <property type="evidence" value="ECO:0007669"/>
    <property type="project" value="TreeGrafter"/>
</dbReference>
<dbReference type="InterPro" id="IPR011761">
    <property type="entry name" value="ATP-grasp"/>
</dbReference>
<dbReference type="PROSITE" id="PS51221">
    <property type="entry name" value="TTL"/>
    <property type="match status" value="1"/>
</dbReference>
<evidence type="ECO:0000256" key="1">
    <source>
        <dbReference type="ARBA" id="ARBA00004496"/>
    </source>
</evidence>
<proteinExistence type="predicted"/>
<name>A0A3L8E0W0_OOCBI</name>
<feature type="region of interest" description="Disordered" evidence="7">
    <location>
        <begin position="505"/>
        <end position="530"/>
    </location>
</feature>
<evidence type="ECO:0000256" key="7">
    <source>
        <dbReference type="SAM" id="MobiDB-lite"/>
    </source>
</evidence>
<accession>A0A3L8E0W0</accession>
<dbReference type="InterPro" id="IPR004344">
    <property type="entry name" value="TTL/TTLL_fam"/>
</dbReference>
<dbReference type="SUPFAM" id="SSF56059">
    <property type="entry name" value="Glutathione synthetase ATP-binding domain-like"/>
    <property type="match status" value="1"/>
</dbReference>
<dbReference type="GO" id="GO:0060271">
    <property type="term" value="P:cilium assembly"/>
    <property type="evidence" value="ECO:0007669"/>
    <property type="project" value="TreeGrafter"/>
</dbReference>
<evidence type="ECO:0000256" key="5">
    <source>
        <dbReference type="ARBA" id="ARBA00022840"/>
    </source>
</evidence>
<dbReference type="GO" id="GO:0070736">
    <property type="term" value="F:protein-glycine ligase activity, initiating"/>
    <property type="evidence" value="ECO:0007669"/>
    <property type="project" value="TreeGrafter"/>
</dbReference>
<evidence type="ECO:0000256" key="4">
    <source>
        <dbReference type="ARBA" id="ARBA00022741"/>
    </source>
</evidence>
<dbReference type="EMBL" id="QOIP01000001">
    <property type="protein sequence ID" value="RLU26354.1"/>
    <property type="molecule type" value="Genomic_DNA"/>
</dbReference>
<dbReference type="GO" id="GO:0015630">
    <property type="term" value="C:microtubule cytoskeleton"/>
    <property type="evidence" value="ECO:0007669"/>
    <property type="project" value="TreeGrafter"/>
</dbReference>
<dbReference type="Proteomes" id="UP000279307">
    <property type="component" value="Chromosome 1"/>
</dbReference>
<sequence length="733" mass="84627">MESTCRGKKFQSSWKLSPPTVDLERKNSPVNPYYRSVCAWTTHPKLTPPDVRDDDGSDVVSVLPEFERGLNFYAKSCSCCFRETPNGELLDKTISAKHRDCCKEDWARKAAYRKIKAKAERAVKRHKIFLIRGELPRLKEALEARGWVQKYEPARTRPLPYGVAASSEAHSLGDITQADGTLNEKAVIFALLRRRQPDFIWDCRNDFVEWHRGLGPNILLNKYQRSFVYTSKLGMARLLRGAYWLHEENVSSVLFPRSYDPSAERRAFLDDFRLTAAAGLLKWFVHAVNADENILVVDLAERRAIPISRLEFAAERCQEFVDVATHEDLDVDDRDERSSDEDWDSFLDDCMAVLHHGAGIDGSLEQSREQIQRCFLTAVVTLEKLKTVDPQYEMSGMRGIWILKPSHLCCGNGIVISHNLKDILRRVEEKPKDYYIVQKYIERPLLIKETKFDIRLWYLVTCTFPLTIWLFKEALFRFSSKPYTFSTYHEAIHICNTAVQEKYNDEKRRRQRRRQDGGLPEEPADSRSLRDQGWDCEKLNEYLKSIGHRGEPYYDLIYPKMAEAIVLMMLAAQDHMERRRCSFELYGADFVLAEDMSVWLIEINTNPRMHPPSSRLTKRLYSNVLESLVKVIMDVPMDACADTGGFSLVYKQNVPDFQPYLGPCLLVAGKSMTLHEPPRRKPEKEKKANICGLWSDSKQRRARTDPPMVPRSREPNVVDLIDHLNAARCTAAN</sequence>
<dbReference type="PROSITE" id="PS50975">
    <property type="entry name" value="ATP_GRASP"/>
    <property type="match status" value="1"/>
</dbReference>
<reference evidence="9" key="1">
    <citation type="journal article" date="2018" name="Genome Res.">
        <title>The genomic architecture and molecular evolution of ant odorant receptors.</title>
        <authorList>
            <person name="McKenzie S.K."/>
            <person name="Kronauer D.J.C."/>
        </authorList>
    </citation>
    <scope>NUCLEOTIDE SEQUENCE [LARGE SCALE GENOMIC DNA]</scope>
    <source>
        <strain evidence="9">Clonal line C1</strain>
    </source>
</reference>
<evidence type="ECO:0000313" key="9">
    <source>
        <dbReference type="EMBL" id="RLU26354.1"/>
    </source>
</evidence>
<dbReference type="OrthoDB" id="202825at2759"/>
<evidence type="ECO:0000256" key="2">
    <source>
        <dbReference type="ARBA" id="ARBA00022490"/>
    </source>
</evidence>
<evidence type="ECO:0000259" key="8">
    <source>
        <dbReference type="PROSITE" id="PS50975"/>
    </source>
</evidence>
<organism evidence="9">
    <name type="scientific">Ooceraea biroi</name>
    <name type="common">Clonal raider ant</name>
    <name type="synonym">Cerapachys biroi</name>
    <dbReference type="NCBI Taxonomy" id="2015173"/>
    <lineage>
        <taxon>Eukaryota</taxon>
        <taxon>Metazoa</taxon>
        <taxon>Ecdysozoa</taxon>
        <taxon>Arthropoda</taxon>
        <taxon>Hexapoda</taxon>
        <taxon>Insecta</taxon>
        <taxon>Pterygota</taxon>
        <taxon>Neoptera</taxon>
        <taxon>Endopterygota</taxon>
        <taxon>Hymenoptera</taxon>
        <taxon>Apocrita</taxon>
        <taxon>Aculeata</taxon>
        <taxon>Formicoidea</taxon>
        <taxon>Formicidae</taxon>
        <taxon>Dorylinae</taxon>
        <taxon>Ooceraea</taxon>
    </lineage>
</organism>
<dbReference type="PANTHER" id="PTHR45870:SF2">
    <property type="entry name" value="TUBULIN MONOGLYCYLASE TTLL3"/>
    <property type="match status" value="1"/>
</dbReference>
<reference evidence="9" key="2">
    <citation type="submission" date="2018-07" db="EMBL/GenBank/DDBJ databases">
        <authorList>
            <person name="Mckenzie S.K."/>
            <person name="Kronauer D.J.C."/>
        </authorList>
    </citation>
    <scope>NUCLEOTIDE SEQUENCE</scope>
    <source>
        <strain evidence="9">Clonal line C1</strain>
    </source>
</reference>
<dbReference type="AlphaFoldDB" id="A0A3L8E0W0"/>
<dbReference type="Pfam" id="PF03133">
    <property type="entry name" value="TTL"/>
    <property type="match status" value="1"/>
</dbReference>